<reference evidence="2 3" key="1">
    <citation type="submission" date="2018-05" db="EMBL/GenBank/DDBJ databases">
        <title>Micromonosporas from Atacama Desert.</title>
        <authorList>
            <person name="Carro L."/>
            <person name="Golinska P."/>
            <person name="Klenk H.-P."/>
            <person name="Goodfellow M."/>
        </authorList>
    </citation>
    <scope>NUCLEOTIDE SEQUENCE [LARGE SCALE GENOMIC DNA]</scope>
    <source>
        <strain evidence="2 3">4G51</strain>
    </source>
</reference>
<accession>A0A317DEK9</accession>
<dbReference type="Proteomes" id="UP000246050">
    <property type="component" value="Unassembled WGS sequence"/>
</dbReference>
<evidence type="ECO:0000313" key="3">
    <source>
        <dbReference type="Proteomes" id="UP000246050"/>
    </source>
</evidence>
<dbReference type="GO" id="GO:0004803">
    <property type="term" value="F:transposase activity"/>
    <property type="evidence" value="ECO:0007669"/>
    <property type="project" value="InterPro"/>
</dbReference>
<dbReference type="EMBL" id="QGKS01000273">
    <property type="protein sequence ID" value="PWR13077.1"/>
    <property type="molecule type" value="Genomic_DNA"/>
</dbReference>
<name>A0A317DEK9_9ACTN</name>
<dbReference type="RefSeq" id="WP_109803426.1">
    <property type="nucleotide sequence ID" value="NZ_QGKS01000273.1"/>
</dbReference>
<dbReference type="InterPro" id="IPR002686">
    <property type="entry name" value="Transposase_17"/>
</dbReference>
<dbReference type="SUPFAM" id="SSF143422">
    <property type="entry name" value="Transposase IS200-like"/>
    <property type="match status" value="1"/>
</dbReference>
<comment type="caution">
    <text evidence="2">The sequence shown here is derived from an EMBL/GenBank/DDBJ whole genome shotgun (WGS) entry which is preliminary data.</text>
</comment>
<gene>
    <name evidence="2" type="primary">tnpA</name>
    <name evidence="2" type="ORF">DKT69_22080</name>
</gene>
<dbReference type="NCBIfam" id="NF033573">
    <property type="entry name" value="transpos_IS200"/>
    <property type="match status" value="1"/>
</dbReference>
<proteinExistence type="predicted"/>
<evidence type="ECO:0000259" key="1">
    <source>
        <dbReference type="SMART" id="SM01321"/>
    </source>
</evidence>
<dbReference type="PANTHER" id="PTHR33360:SF2">
    <property type="entry name" value="TRANSPOSASE FOR INSERTION SEQUENCE ELEMENT IS200"/>
    <property type="match status" value="1"/>
</dbReference>
<dbReference type="AlphaFoldDB" id="A0A317DEK9"/>
<dbReference type="InterPro" id="IPR036515">
    <property type="entry name" value="Transposase_17_sf"/>
</dbReference>
<dbReference type="OrthoDB" id="9798161at2"/>
<sequence length="126" mass="14339">MTDVRSLRTARHWVFALHADLVFVTKYRHTVFTDRHLARLEDSTPAVCADFDTEPVDFNGEDNHSLVNFPPTVAPWKLVNSLKGVSSRRLRQQFPDLVAHYYHANRLWSGSYFAGSGGAPLTVLRQ</sequence>
<dbReference type="Gene3D" id="3.30.70.1290">
    <property type="entry name" value="Transposase IS200-like"/>
    <property type="match status" value="1"/>
</dbReference>
<protein>
    <submittedName>
        <fullName evidence="2">IS200/IS605 family transposase</fullName>
    </submittedName>
</protein>
<dbReference type="GO" id="GO:0003677">
    <property type="term" value="F:DNA binding"/>
    <property type="evidence" value="ECO:0007669"/>
    <property type="project" value="InterPro"/>
</dbReference>
<organism evidence="2 3">
    <name type="scientific">Micromonospora sicca</name>
    <dbReference type="NCBI Taxonomy" id="2202420"/>
    <lineage>
        <taxon>Bacteria</taxon>
        <taxon>Bacillati</taxon>
        <taxon>Actinomycetota</taxon>
        <taxon>Actinomycetes</taxon>
        <taxon>Micromonosporales</taxon>
        <taxon>Micromonosporaceae</taxon>
        <taxon>Micromonospora</taxon>
    </lineage>
</organism>
<feature type="domain" description="Transposase IS200-like" evidence="1">
    <location>
        <begin position="14"/>
        <end position="126"/>
    </location>
</feature>
<evidence type="ECO:0000313" key="2">
    <source>
        <dbReference type="EMBL" id="PWR13077.1"/>
    </source>
</evidence>
<dbReference type="Pfam" id="PF01797">
    <property type="entry name" value="Y1_Tnp"/>
    <property type="match status" value="1"/>
</dbReference>
<dbReference type="PANTHER" id="PTHR33360">
    <property type="entry name" value="TRANSPOSASE FOR INSERTION SEQUENCE ELEMENT IS200"/>
    <property type="match status" value="1"/>
</dbReference>
<dbReference type="SMART" id="SM01321">
    <property type="entry name" value="Y1_Tnp"/>
    <property type="match status" value="1"/>
</dbReference>
<dbReference type="GO" id="GO:0006313">
    <property type="term" value="P:DNA transposition"/>
    <property type="evidence" value="ECO:0007669"/>
    <property type="project" value="InterPro"/>
</dbReference>